<keyword evidence="3" id="KW-1185">Reference proteome</keyword>
<dbReference type="Proteomes" id="UP000246171">
    <property type="component" value="Unassembled WGS sequence"/>
</dbReference>
<dbReference type="GeneID" id="37059543"/>
<feature type="transmembrane region" description="Helical" evidence="1">
    <location>
        <begin position="14"/>
        <end position="40"/>
    </location>
</feature>
<sequence length="56" mass="6356">MGILRGEAVFLARVFYLFCPRCYLSGLTYFLCLVVVISLCRNLSVLLRLPLVHPPV</sequence>
<evidence type="ECO:0000313" key="3">
    <source>
        <dbReference type="Proteomes" id="UP000246171"/>
    </source>
</evidence>
<proteinExistence type="predicted"/>
<evidence type="ECO:0000256" key="1">
    <source>
        <dbReference type="SAM" id="Phobius"/>
    </source>
</evidence>
<dbReference type="VEuPathDB" id="FungiDB:BO83DRAFT_75540"/>
<evidence type="ECO:0000313" key="2">
    <source>
        <dbReference type="EMBL" id="PWY68872.1"/>
    </source>
</evidence>
<dbReference type="RefSeq" id="XP_025386245.1">
    <property type="nucleotide sequence ID" value="XM_025537581.1"/>
</dbReference>
<name>A0A317V7Q3_ASPEC</name>
<comment type="caution">
    <text evidence="2">The sequence shown here is derived from an EMBL/GenBank/DDBJ whole genome shotgun (WGS) entry which is preliminary data.</text>
</comment>
<dbReference type="EMBL" id="MSFU01000019">
    <property type="protein sequence ID" value="PWY68872.1"/>
    <property type="molecule type" value="Genomic_DNA"/>
</dbReference>
<dbReference type="AlphaFoldDB" id="A0A317V7Q3"/>
<accession>A0A317V7Q3</accession>
<keyword evidence="1" id="KW-0472">Membrane</keyword>
<keyword evidence="1" id="KW-1133">Transmembrane helix</keyword>
<keyword evidence="1" id="KW-0812">Transmembrane</keyword>
<reference evidence="2" key="1">
    <citation type="submission" date="2016-12" db="EMBL/GenBank/DDBJ databases">
        <title>The genomes of Aspergillus section Nigri reveals drivers in fungal speciation.</title>
        <authorList>
            <consortium name="DOE Joint Genome Institute"/>
            <person name="Vesth T.C."/>
            <person name="Nybo J."/>
            <person name="Theobald S."/>
            <person name="Brandl J."/>
            <person name="Frisvad J.C."/>
            <person name="Nielsen K.F."/>
            <person name="Lyhne E.K."/>
            <person name="Kogle M.E."/>
            <person name="Kuo A."/>
            <person name="Riley R."/>
            <person name="Clum A."/>
            <person name="Nolan M."/>
            <person name="Lipzen A."/>
            <person name="Salamov A."/>
            <person name="Henrissat B."/>
            <person name="Wiebenga A."/>
            <person name="De vries R.P."/>
            <person name="Grigoriev I.V."/>
            <person name="Mortensen U.H."/>
            <person name="Andersen M.R."/>
            <person name="Baker S.E."/>
        </authorList>
    </citation>
    <scope>NUCLEOTIDE SEQUENCE</scope>
    <source>
        <strain evidence="2">CBS 122712</strain>
    </source>
</reference>
<gene>
    <name evidence="2" type="ORF">BO83DRAFT_75540</name>
</gene>
<protein>
    <submittedName>
        <fullName evidence="2">Uncharacterized protein</fullName>
    </submittedName>
</protein>
<organism evidence="2 3">
    <name type="scientific">Aspergillus eucalypticola (strain CBS 122712 / IBT 29274)</name>
    <dbReference type="NCBI Taxonomy" id="1448314"/>
    <lineage>
        <taxon>Eukaryota</taxon>
        <taxon>Fungi</taxon>
        <taxon>Dikarya</taxon>
        <taxon>Ascomycota</taxon>
        <taxon>Pezizomycotina</taxon>
        <taxon>Eurotiomycetes</taxon>
        <taxon>Eurotiomycetidae</taxon>
        <taxon>Eurotiales</taxon>
        <taxon>Aspergillaceae</taxon>
        <taxon>Aspergillus</taxon>
        <taxon>Aspergillus subgen. Circumdati</taxon>
    </lineage>
</organism>